<dbReference type="EMBL" id="JACHFW010000003">
    <property type="protein sequence ID" value="MBB5264166.1"/>
    <property type="molecule type" value="Genomic_DNA"/>
</dbReference>
<name>A0A7W8H939_9FIRM</name>
<proteinExistence type="predicted"/>
<sequence length="228" mass="26098">MMRYQYFFMGILFSLCIAVLGVYLYFFVTHAELRKNTKDLIMDFGKVFGKALRLLGKGLAVLAKWVYEEATGNDWPGTEANGEIILTIEEVHRLIELFGKYLYVLPVLVKYEPNAKGALWIKLKAIGYLEHLKDLPVEQLKAIAIHIVQSFYLEVRGFTPPVYILSISPQGLTFAIPLSEEGRKYLEKVTQMIREQEKIQEAAEPEALSEEIPPLEEDPTEDKDDPRV</sequence>
<evidence type="ECO:0000313" key="4">
    <source>
        <dbReference type="Proteomes" id="UP000543642"/>
    </source>
</evidence>
<feature type="transmembrane region" description="Helical" evidence="2">
    <location>
        <begin position="6"/>
        <end position="28"/>
    </location>
</feature>
<dbReference type="AlphaFoldDB" id="A0A7W8H939"/>
<evidence type="ECO:0000256" key="2">
    <source>
        <dbReference type="SAM" id="Phobius"/>
    </source>
</evidence>
<keyword evidence="4" id="KW-1185">Reference proteome</keyword>
<evidence type="ECO:0000256" key="1">
    <source>
        <dbReference type="SAM" id="MobiDB-lite"/>
    </source>
</evidence>
<gene>
    <name evidence="3" type="ORF">HNP82_001271</name>
</gene>
<organism evidence="3 4">
    <name type="scientific">Catenibacillus scindens</name>
    <dbReference type="NCBI Taxonomy" id="673271"/>
    <lineage>
        <taxon>Bacteria</taxon>
        <taxon>Bacillati</taxon>
        <taxon>Bacillota</taxon>
        <taxon>Clostridia</taxon>
        <taxon>Lachnospirales</taxon>
        <taxon>Lachnospiraceae</taxon>
        <taxon>Catenibacillus</taxon>
    </lineage>
</organism>
<evidence type="ECO:0000313" key="3">
    <source>
        <dbReference type="EMBL" id="MBB5264166.1"/>
    </source>
</evidence>
<accession>A0A7W8H939</accession>
<keyword evidence="2" id="KW-0472">Membrane</keyword>
<feature type="compositionally biased region" description="Acidic residues" evidence="1">
    <location>
        <begin position="203"/>
        <end position="228"/>
    </location>
</feature>
<feature type="region of interest" description="Disordered" evidence="1">
    <location>
        <begin position="197"/>
        <end position="228"/>
    </location>
</feature>
<keyword evidence="2" id="KW-1133">Transmembrane helix</keyword>
<comment type="caution">
    <text evidence="3">The sequence shown here is derived from an EMBL/GenBank/DDBJ whole genome shotgun (WGS) entry which is preliminary data.</text>
</comment>
<keyword evidence="2" id="KW-0812">Transmembrane</keyword>
<dbReference type="Proteomes" id="UP000543642">
    <property type="component" value="Unassembled WGS sequence"/>
</dbReference>
<protein>
    <submittedName>
        <fullName evidence="3">Uncharacterized protein</fullName>
    </submittedName>
</protein>
<reference evidence="3 4" key="1">
    <citation type="submission" date="2020-08" db="EMBL/GenBank/DDBJ databases">
        <title>Genomic Encyclopedia of Type Strains, Phase IV (KMG-IV): sequencing the most valuable type-strain genomes for metagenomic binning, comparative biology and taxonomic classification.</title>
        <authorList>
            <person name="Goeker M."/>
        </authorList>
    </citation>
    <scope>NUCLEOTIDE SEQUENCE [LARGE SCALE GENOMIC DNA]</scope>
    <source>
        <strain evidence="3 4">DSM 106146</strain>
    </source>
</reference>